<evidence type="ECO:0000313" key="2">
    <source>
        <dbReference type="Proteomes" id="UP000799423"/>
    </source>
</evidence>
<proteinExistence type="predicted"/>
<sequence>MNASASWLCTMQTTAVHPISCCFGLDSNSGALPSMVTFLVRRRDDTTSYRAGHSSFSLFAYPYDDVPCKHYIQVSTCSEAKNGVLSGQLVVFGVSQH</sequence>
<protein>
    <submittedName>
        <fullName evidence="1">Uncharacterized protein</fullName>
    </submittedName>
</protein>
<name>A0A6A7AYP3_9PLEO</name>
<reference evidence="1" key="1">
    <citation type="submission" date="2020-01" db="EMBL/GenBank/DDBJ databases">
        <authorList>
            <consortium name="DOE Joint Genome Institute"/>
            <person name="Haridas S."/>
            <person name="Albert R."/>
            <person name="Binder M."/>
            <person name="Bloem J."/>
            <person name="Labutti K."/>
            <person name="Salamov A."/>
            <person name="Andreopoulos B."/>
            <person name="Baker S.E."/>
            <person name="Barry K."/>
            <person name="Bills G."/>
            <person name="Bluhm B.H."/>
            <person name="Cannon C."/>
            <person name="Castanera R."/>
            <person name="Culley D.E."/>
            <person name="Daum C."/>
            <person name="Ezra D."/>
            <person name="Gonzalez J.B."/>
            <person name="Henrissat B."/>
            <person name="Kuo A."/>
            <person name="Liang C."/>
            <person name="Lipzen A."/>
            <person name="Lutzoni F."/>
            <person name="Magnuson J."/>
            <person name="Mondo S."/>
            <person name="Nolan M."/>
            <person name="Ohm R."/>
            <person name="Pangilinan J."/>
            <person name="Park H.-J."/>
            <person name="Ramirez L."/>
            <person name="Alfaro M."/>
            <person name="Sun H."/>
            <person name="Tritt A."/>
            <person name="Yoshinaga Y."/>
            <person name="Zwiers L.-H."/>
            <person name="Turgeon B.G."/>
            <person name="Goodwin S.B."/>
            <person name="Spatafora J.W."/>
            <person name="Crous P.W."/>
            <person name="Grigoriev I.V."/>
        </authorList>
    </citation>
    <scope>NUCLEOTIDE SEQUENCE</scope>
    <source>
        <strain evidence="1">IPT5</strain>
    </source>
</reference>
<dbReference type="Proteomes" id="UP000799423">
    <property type="component" value="Unassembled WGS sequence"/>
</dbReference>
<evidence type="ECO:0000313" key="1">
    <source>
        <dbReference type="EMBL" id="KAF2847944.1"/>
    </source>
</evidence>
<keyword evidence="2" id="KW-1185">Reference proteome</keyword>
<dbReference type="EMBL" id="MU006321">
    <property type="protein sequence ID" value="KAF2847944.1"/>
    <property type="molecule type" value="Genomic_DNA"/>
</dbReference>
<organism evidence="1 2">
    <name type="scientific">Plenodomus tracheiphilus IPT5</name>
    <dbReference type="NCBI Taxonomy" id="1408161"/>
    <lineage>
        <taxon>Eukaryota</taxon>
        <taxon>Fungi</taxon>
        <taxon>Dikarya</taxon>
        <taxon>Ascomycota</taxon>
        <taxon>Pezizomycotina</taxon>
        <taxon>Dothideomycetes</taxon>
        <taxon>Pleosporomycetidae</taxon>
        <taxon>Pleosporales</taxon>
        <taxon>Pleosporineae</taxon>
        <taxon>Leptosphaeriaceae</taxon>
        <taxon>Plenodomus</taxon>
    </lineage>
</organism>
<gene>
    <name evidence="1" type="ORF">T440DRAFT_179382</name>
</gene>
<dbReference type="AlphaFoldDB" id="A0A6A7AYP3"/>
<accession>A0A6A7AYP3</accession>